<protein>
    <submittedName>
        <fullName evidence="2">Uncharacterized protein</fullName>
    </submittedName>
</protein>
<evidence type="ECO:0000313" key="3">
    <source>
        <dbReference type="Proteomes" id="UP000298327"/>
    </source>
</evidence>
<name>A0A4Y9Y3D7_9AGAM</name>
<organism evidence="2 3">
    <name type="scientific">Dentipellis fragilis</name>
    <dbReference type="NCBI Taxonomy" id="205917"/>
    <lineage>
        <taxon>Eukaryota</taxon>
        <taxon>Fungi</taxon>
        <taxon>Dikarya</taxon>
        <taxon>Basidiomycota</taxon>
        <taxon>Agaricomycotina</taxon>
        <taxon>Agaricomycetes</taxon>
        <taxon>Russulales</taxon>
        <taxon>Hericiaceae</taxon>
        <taxon>Dentipellis</taxon>
    </lineage>
</organism>
<feature type="compositionally biased region" description="Basic and acidic residues" evidence="1">
    <location>
        <begin position="122"/>
        <end position="131"/>
    </location>
</feature>
<dbReference type="EMBL" id="SEOQ01000805">
    <property type="protein sequence ID" value="TFY56710.1"/>
    <property type="molecule type" value="Genomic_DNA"/>
</dbReference>
<evidence type="ECO:0000313" key="2">
    <source>
        <dbReference type="EMBL" id="TFY56710.1"/>
    </source>
</evidence>
<feature type="compositionally biased region" description="Low complexity" evidence="1">
    <location>
        <begin position="17"/>
        <end position="34"/>
    </location>
</feature>
<feature type="region of interest" description="Disordered" evidence="1">
    <location>
        <begin position="120"/>
        <end position="140"/>
    </location>
</feature>
<feature type="region of interest" description="Disordered" evidence="1">
    <location>
        <begin position="1"/>
        <end position="34"/>
    </location>
</feature>
<dbReference type="Proteomes" id="UP000298327">
    <property type="component" value="Unassembled WGS sequence"/>
</dbReference>
<reference evidence="2 3" key="1">
    <citation type="submission" date="2019-02" db="EMBL/GenBank/DDBJ databases">
        <title>Genome sequencing of the rare red list fungi Dentipellis fragilis.</title>
        <authorList>
            <person name="Buettner E."/>
            <person name="Kellner H."/>
        </authorList>
    </citation>
    <scope>NUCLEOTIDE SEQUENCE [LARGE SCALE GENOMIC DNA]</scope>
    <source>
        <strain evidence="2 3">DSM 105465</strain>
    </source>
</reference>
<proteinExistence type="predicted"/>
<accession>A0A4Y9Y3D7</accession>
<dbReference type="AlphaFoldDB" id="A0A4Y9Y3D7"/>
<keyword evidence="3" id="KW-1185">Reference proteome</keyword>
<comment type="caution">
    <text evidence="2">The sequence shown here is derived from an EMBL/GenBank/DDBJ whole genome shotgun (WGS) entry which is preliminary data.</text>
</comment>
<gene>
    <name evidence="2" type="ORF">EVG20_g8824</name>
</gene>
<evidence type="ECO:0000256" key="1">
    <source>
        <dbReference type="SAM" id="MobiDB-lite"/>
    </source>
</evidence>
<dbReference type="OrthoDB" id="17560at2759"/>
<sequence length="140" mass="15113">MHFNREESNGGFPGPAGPTASADADGGAGAPARPADAVPELCAQCFEGVKHEDTSTGLHHLDLCTSRLHRLVNNRLLADSFAANGLRVVLPDMFDGEPIPEDALELGYAVSCADKRRTRSTAWRDGRDMGRRQRIRGSTR</sequence>